<protein>
    <submittedName>
        <fullName evidence="4">Chromosome 4, complete genome</fullName>
    </submittedName>
</protein>
<reference evidence="5 6" key="2">
    <citation type="journal article" date="2010" name="Nature">
        <title>Comparative genomics reveals mobile pathogenicity chromosomes in Fusarium.</title>
        <authorList>
            <person name="Ma L.J."/>
            <person name="van der Does H.C."/>
            <person name="Borkovich K.A."/>
            <person name="Coleman J.J."/>
            <person name="Daboussi M.J."/>
            <person name="Di Pietro A."/>
            <person name="Dufresne M."/>
            <person name="Freitag M."/>
            <person name="Grabherr M."/>
            <person name="Henrissat B."/>
            <person name="Houterman P.M."/>
            <person name="Kang S."/>
            <person name="Shim W.B."/>
            <person name="Woloshuk C."/>
            <person name="Xie X."/>
            <person name="Xu J.R."/>
            <person name="Antoniw J."/>
            <person name="Baker S.E."/>
            <person name="Bluhm B.H."/>
            <person name="Breakspear A."/>
            <person name="Brown D.W."/>
            <person name="Butchko R.A."/>
            <person name="Chapman S."/>
            <person name="Coulson R."/>
            <person name="Coutinho P.M."/>
            <person name="Danchin E.G."/>
            <person name="Diener A."/>
            <person name="Gale L.R."/>
            <person name="Gardiner D.M."/>
            <person name="Goff S."/>
            <person name="Hammond-Kosack K.E."/>
            <person name="Hilburn K."/>
            <person name="Hua-Van A."/>
            <person name="Jonkers W."/>
            <person name="Kazan K."/>
            <person name="Kodira C.D."/>
            <person name="Koehrsen M."/>
            <person name="Kumar L."/>
            <person name="Lee Y.H."/>
            <person name="Li L."/>
            <person name="Manners J.M."/>
            <person name="Miranda-Saavedra D."/>
            <person name="Mukherjee M."/>
            <person name="Park G."/>
            <person name="Park J."/>
            <person name="Park S.Y."/>
            <person name="Proctor R.H."/>
            <person name="Regev A."/>
            <person name="Ruiz-Roldan M.C."/>
            <person name="Sain D."/>
            <person name="Sakthikumar S."/>
            <person name="Sykes S."/>
            <person name="Schwartz D.C."/>
            <person name="Turgeon B.G."/>
            <person name="Wapinski I."/>
            <person name="Yoder O."/>
            <person name="Young S."/>
            <person name="Zeng Q."/>
            <person name="Zhou S."/>
            <person name="Galagan J."/>
            <person name="Cuomo C.A."/>
            <person name="Kistler H.C."/>
            <person name="Rep M."/>
        </authorList>
    </citation>
    <scope>GENOME REANNOTATION</scope>
    <source>
        <strain evidence="6">ATCC MYA-4620 / CBS 123657 / FGSC 9075 / NRRL 31084 / PH-1</strain>
        <strain evidence="5">PH-1 / ATCC MYA-4620 / FGSC 9075 / NRRL 31084</strain>
    </source>
</reference>
<dbReference type="EMBL" id="HG970335">
    <property type="protein sequence ID" value="CEF83244.1"/>
    <property type="molecule type" value="Genomic_DNA"/>
</dbReference>
<dbReference type="GO" id="GO:0016491">
    <property type="term" value="F:oxidoreductase activity"/>
    <property type="evidence" value="ECO:0007669"/>
    <property type="project" value="UniProtKB-KW"/>
</dbReference>
<dbReference type="PRINTS" id="PR00081">
    <property type="entry name" value="GDHRDH"/>
</dbReference>
<dbReference type="InterPro" id="IPR036291">
    <property type="entry name" value="NAD(P)-bd_dom_sf"/>
</dbReference>
<dbReference type="Proteomes" id="UP000070720">
    <property type="component" value="Chromosome 4"/>
</dbReference>
<evidence type="ECO:0000256" key="3">
    <source>
        <dbReference type="ARBA" id="ARBA00023002"/>
    </source>
</evidence>
<keyword evidence="3" id="KW-0560">Oxidoreductase</keyword>
<dbReference type="InterPro" id="IPR002347">
    <property type="entry name" value="SDR_fam"/>
</dbReference>
<name>I1RXL5_GIBZE</name>
<dbReference type="PANTHER" id="PTHR43391:SF14">
    <property type="entry name" value="DEHYDROGENASE_REDUCTASE SDR FAMILY PROTEIN 7-LIKE"/>
    <property type="match status" value="1"/>
</dbReference>
<dbReference type="Gene3D" id="3.40.50.720">
    <property type="entry name" value="NAD(P)-binding Rossmann-like Domain"/>
    <property type="match status" value="1"/>
</dbReference>
<reference evidence="5" key="4">
    <citation type="submission" date="2017-01" db="UniProtKB">
        <authorList>
            <consortium name="EnsemblFungi"/>
        </authorList>
    </citation>
    <scope>IDENTIFICATION</scope>
    <source>
        <strain evidence="5">PH-1 / ATCC MYA-4620 / FGSC 9075 / NRRL 31084</strain>
    </source>
</reference>
<dbReference type="KEGG" id="fgr:FGSG_09088"/>
<dbReference type="AlphaFoldDB" id="I1RXL5"/>
<dbReference type="HOGENOM" id="CLU_010194_8_2_1"/>
<reference evidence="4 6" key="3">
    <citation type="journal article" date="2015" name="BMC Genomics">
        <title>The completed genome sequence of the pathogenic ascomycete fungus Fusarium graminearum.</title>
        <authorList>
            <person name="King R."/>
            <person name="Urban M."/>
            <person name="Hammond-Kosack M.C."/>
            <person name="Hassani-Pak K."/>
            <person name="Hammond-Kosack K.E."/>
        </authorList>
    </citation>
    <scope>NUCLEOTIDE SEQUENCE [LARGE SCALE GENOMIC DNA]</scope>
    <source>
        <strain evidence="6">ATCC MYA-4620 / CBS 123657 / FGSC 9075 / NRRL 31084 / PH-1</strain>
        <strain evidence="4">PH-1</strain>
    </source>
</reference>
<dbReference type="EnsemblFungi" id="CEF83244">
    <property type="protein sequence ID" value="CEF83244"/>
    <property type="gene ID" value="FGRRES_09088"/>
</dbReference>
<organism evidence="4 6">
    <name type="scientific">Gibberella zeae (strain ATCC MYA-4620 / CBS 123657 / FGSC 9075 / NRRL 31084 / PH-1)</name>
    <name type="common">Wheat head blight fungus</name>
    <name type="synonym">Fusarium graminearum</name>
    <dbReference type="NCBI Taxonomy" id="229533"/>
    <lineage>
        <taxon>Eukaryota</taxon>
        <taxon>Fungi</taxon>
        <taxon>Dikarya</taxon>
        <taxon>Ascomycota</taxon>
        <taxon>Pezizomycotina</taxon>
        <taxon>Sordariomycetes</taxon>
        <taxon>Hypocreomycetidae</taxon>
        <taxon>Hypocreales</taxon>
        <taxon>Nectriaceae</taxon>
        <taxon>Fusarium</taxon>
    </lineage>
</organism>
<keyword evidence="6" id="KW-1185">Reference proteome</keyword>
<dbReference type="PANTHER" id="PTHR43391">
    <property type="entry name" value="RETINOL DEHYDROGENASE-RELATED"/>
    <property type="match status" value="1"/>
</dbReference>
<reference evidence="5 6" key="1">
    <citation type="journal article" date="2007" name="Science">
        <title>The Fusarium graminearum genome reveals a link between localized polymorphism and pathogen specialization.</title>
        <authorList>
            <person name="Cuomo C.A."/>
            <person name="Gueldener U."/>
            <person name="Xu J.-R."/>
            <person name="Trail F."/>
            <person name="Turgeon B.G."/>
            <person name="Di Pietro A."/>
            <person name="Walton J.D."/>
            <person name="Ma L.-J."/>
            <person name="Baker S.E."/>
            <person name="Rep M."/>
            <person name="Adam G."/>
            <person name="Antoniw J."/>
            <person name="Baldwin T."/>
            <person name="Calvo S.E."/>
            <person name="Chang Y.-L."/>
            <person name="DeCaprio D."/>
            <person name="Gale L.R."/>
            <person name="Gnerre S."/>
            <person name="Goswami R.S."/>
            <person name="Hammond-Kosack K."/>
            <person name="Harris L.J."/>
            <person name="Hilburn K."/>
            <person name="Kennell J.C."/>
            <person name="Kroken S."/>
            <person name="Magnuson J.K."/>
            <person name="Mannhaupt G."/>
            <person name="Mauceli E.W."/>
            <person name="Mewes H.-W."/>
            <person name="Mitterbauer R."/>
            <person name="Muehlbauer G."/>
            <person name="Muensterkoetter M."/>
            <person name="Nelson D."/>
            <person name="O'Donnell K."/>
            <person name="Ouellet T."/>
            <person name="Qi W."/>
            <person name="Quesneville H."/>
            <person name="Roncero M.I.G."/>
            <person name="Seong K.-Y."/>
            <person name="Tetko I.V."/>
            <person name="Urban M."/>
            <person name="Waalwijk C."/>
            <person name="Ward T.J."/>
            <person name="Yao J."/>
            <person name="Birren B.W."/>
            <person name="Kistler H.C."/>
        </authorList>
    </citation>
    <scope>NUCLEOTIDE SEQUENCE [LARGE SCALE GENOMIC DNA]</scope>
    <source>
        <strain evidence="6">ATCC MYA-4620 / CBS 123657 / FGSC 9075 / NRRL 31084 / PH-1</strain>
        <strain evidence="5">PH-1 / ATCC MYA-4620 / FGSC 9075 / NRRL 31084</strain>
    </source>
</reference>
<dbReference type="CDD" id="cd05233">
    <property type="entry name" value="SDR_c"/>
    <property type="match status" value="1"/>
</dbReference>
<evidence type="ECO:0000256" key="2">
    <source>
        <dbReference type="ARBA" id="ARBA00022857"/>
    </source>
</evidence>
<evidence type="ECO:0000313" key="5">
    <source>
        <dbReference type="EnsemblFungi" id="CEF83244"/>
    </source>
</evidence>
<accession>A0A098DPE7</accession>
<comment type="similarity">
    <text evidence="1">Belongs to the short-chain dehydrogenases/reductases (SDR) family.</text>
</comment>
<keyword evidence="2" id="KW-0521">NADP</keyword>
<evidence type="ECO:0000313" key="6">
    <source>
        <dbReference type="Proteomes" id="UP000070720"/>
    </source>
</evidence>
<evidence type="ECO:0000256" key="1">
    <source>
        <dbReference type="ARBA" id="ARBA00006484"/>
    </source>
</evidence>
<accession>I1RXL5</accession>
<gene>
    <name evidence="5" type="primary">FG09088.1</name>
    <name evidence="4" type="ORF">FGRAMPH1_01T27955</name>
</gene>
<dbReference type="eggNOG" id="KOG1205">
    <property type="taxonomic scope" value="Eukaryota"/>
</dbReference>
<proteinExistence type="inferred from homology"/>
<sequence>MTNWVSFTKTWHSKPYATIDPTRPELNAAGKFVAITGGGTGIGKSMAVAFAQAGASTVAILGRRLDRLEAAVNDIAQASGGNTKVIFETADISKRDSVDTAVKNLVNKAGGANVDVLICNAGYCPTPGTLLGSEENDFRQGLDLNIMGAFNTLQAFAPVLATNAYVFNTSSGSAHIKPVPTIWAYATAKLAAIKIFEYFQMENPELHVVQIQPGVIMTEMTEGSGIADAAPDDPALAGQLSVWLTSPEAKFLKGKYVWANWDVDELKARADEIQNSPTLLKLCLDGVAM</sequence>
<dbReference type="RefSeq" id="XP_011328704.1">
    <property type="nucleotide sequence ID" value="XM_011330402.1"/>
</dbReference>
<dbReference type="VEuPathDB" id="FungiDB:FGRAMPH1_01G27955"/>
<dbReference type="InParanoid" id="I1RXL5"/>
<dbReference type="Pfam" id="PF00106">
    <property type="entry name" value="adh_short"/>
    <property type="match status" value="1"/>
</dbReference>
<dbReference type="SUPFAM" id="SSF51735">
    <property type="entry name" value="NAD(P)-binding Rossmann-fold domains"/>
    <property type="match status" value="1"/>
</dbReference>
<evidence type="ECO:0000313" key="4">
    <source>
        <dbReference type="EMBL" id="CEF83244.1"/>
    </source>
</evidence>
<dbReference type="OrthoDB" id="1933717at2759"/>